<proteinExistence type="predicted"/>
<accession>A0A183CUK5</accession>
<sequence>MGKQRIHVNVSLVMRGNIQRLPRKFQTRSNRQFLRAVHQNLPREHRRR</sequence>
<evidence type="ECO:0000313" key="3">
    <source>
        <dbReference type="Proteomes" id="UP000271098"/>
    </source>
</evidence>
<dbReference type="EMBL" id="UYRT01000102">
    <property type="protein sequence ID" value="VDK27487.1"/>
    <property type="molecule type" value="Genomic_DNA"/>
</dbReference>
<evidence type="ECO:0000313" key="2">
    <source>
        <dbReference type="EMBL" id="VDK27487.1"/>
    </source>
</evidence>
<reference evidence="2 3" key="2">
    <citation type="submission" date="2018-11" db="EMBL/GenBank/DDBJ databases">
        <authorList>
            <consortium name="Pathogen Informatics"/>
        </authorList>
    </citation>
    <scope>NUCLEOTIDE SEQUENCE [LARGE SCALE GENOMIC DNA]</scope>
</reference>
<keyword evidence="3" id="KW-1185">Reference proteome</keyword>
<reference evidence="4" key="1">
    <citation type="submission" date="2016-06" db="UniProtKB">
        <authorList>
            <consortium name="WormBaseParasite"/>
        </authorList>
    </citation>
    <scope>IDENTIFICATION</scope>
</reference>
<organism evidence="4">
    <name type="scientific">Gongylonema pulchrum</name>
    <dbReference type="NCBI Taxonomy" id="637853"/>
    <lineage>
        <taxon>Eukaryota</taxon>
        <taxon>Metazoa</taxon>
        <taxon>Ecdysozoa</taxon>
        <taxon>Nematoda</taxon>
        <taxon>Chromadorea</taxon>
        <taxon>Rhabditida</taxon>
        <taxon>Spirurina</taxon>
        <taxon>Spiruromorpha</taxon>
        <taxon>Spiruroidea</taxon>
        <taxon>Gongylonematidae</taxon>
        <taxon>Gongylonema</taxon>
    </lineage>
</organism>
<name>A0A183CUK5_9BILA</name>
<dbReference type="Proteomes" id="UP000271098">
    <property type="component" value="Unassembled WGS sequence"/>
</dbReference>
<feature type="region of interest" description="Disordered" evidence="1">
    <location>
        <begin position="29"/>
        <end position="48"/>
    </location>
</feature>
<gene>
    <name evidence="2" type="ORF">GPUH_LOCUS146</name>
</gene>
<dbReference type="WBParaSite" id="GPUH_0000014501-mRNA-1">
    <property type="protein sequence ID" value="GPUH_0000014501-mRNA-1"/>
    <property type="gene ID" value="GPUH_0000014501"/>
</dbReference>
<evidence type="ECO:0000313" key="4">
    <source>
        <dbReference type="WBParaSite" id="GPUH_0000014501-mRNA-1"/>
    </source>
</evidence>
<protein>
    <submittedName>
        <fullName evidence="4">Transposase</fullName>
    </submittedName>
</protein>
<evidence type="ECO:0000256" key="1">
    <source>
        <dbReference type="SAM" id="MobiDB-lite"/>
    </source>
</evidence>
<dbReference type="AlphaFoldDB" id="A0A183CUK5"/>